<dbReference type="InterPro" id="IPR021741">
    <property type="entry name" value="DUF3311"/>
</dbReference>
<keyword evidence="1" id="KW-0812">Transmembrane</keyword>
<dbReference type="Pfam" id="PF11755">
    <property type="entry name" value="DUF3311"/>
    <property type="match status" value="1"/>
</dbReference>
<accession>A0A0Q3WUK8</accession>
<feature type="transmembrane region" description="Helical" evidence="1">
    <location>
        <begin position="34"/>
        <end position="54"/>
    </location>
</feature>
<reference evidence="2 3" key="1">
    <citation type="submission" date="2015-09" db="EMBL/GenBank/DDBJ databases">
        <title>Genome sequencing project for genomic taxonomy and phylogenomics of Bacillus-like bacteria.</title>
        <authorList>
            <person name="Liu B."/>
            <person name="Wang J."/>
            <person name="Zhu Y."/>
            <person name="Liu G."/>
            <person name="Chen Q."/>
            <person name="Chen Z."/>
            <person name="Lan J."/>
            <person name="Che J."/>
            <person name="Ge C."/>
            <person name="Shi H."/>
            <person name="Pan Z."/>
            <person name="Liu X."/>
        </authorList>
    </citation>
    <scope>NUCLEOTIDE SEQUENCE [LARGE SCALE GENOMIC DNA]</scope>
    <source>
        <strain evidence="2 3">LMG 18435</strain>
    </source>
</reference>
<feature type="transmembrane region" description="Helical" evidence="1">
    <location>
        <begin position="6"/>
        <end position="22"/>
    </location>
</feature>
<dbReference type="Proteomes" id="UP000051888">
    <property type="component" value="Unassembled WGS sequence"/>
</dbReference>
<sequence length="66" mass="7567">MKAVKLLALVPIIGIFVGAIFFNRVTPIVLGMPFLLFWLVMCTVLSSPIMWIVFKFDPKRKEDELL</sequence>
<protein>
    <submittedName>
        <fullName evidence="2">Permease</fullName>
    </submittedName>
</protein>
<dbReference type="OrthoDB" id="3628949at2"/>
<proteinExistence type="predicted"/>
<dbReference type="AlphaFoldDB" id="A0A0Q3WUK8"/>
<dbReference type="RefSeq" id="WP_055738388.1">
    <property type="nucleotide sequence ID" value="NZ_JAAIWL010000040.1"/>
</dbReference>
<dbReference type="EMBL" id="LJJC01000004">
    <property type="protein sequence ID" value="KQL52684.1"/>
    <property type="molecule type" value="Genomic_DNA"/>
</dbReference>
<keyword evidence="1" id="KW-1133">Transmembrane helix</keyword>
<organism evidence="2 3">
    <name type="scientific">Heyndrickxia shackletonii</name>
    <dbReference type="NCBI Taxonomy" id="157838"/>
    <lineage>
        <taxon>Bacteria</taxon>
        <taxon>Bacillati</taxon>
        <taxon>Bacillota</taxon>
        <taxon>Bacilli</taxon>
        <taxon>Bacillales</taxon>
        <taxon>Bacillaceae</taxon>
        <taxon>Heyndrickxia</taxon>
    </lineage>
</organism>
<gene>
    <name evidence="2" type="ORF">AN964_03535</name>
</gene>
<keyword evidence="3" id="KW-1185">Reference proteome</keyword>
<dbReference type="PATRIC" id="fig|157838.3.peg.783"/>
<comment type="caution">
    <text evidence="2">The sequence shown here is derived from an EMBL/GenBank/DDBJ whole genome shotgun (WGS) entry which is preliminary data.</text>
</comment>
<evidence type="ECO:0000313" key="3">
    <source>
        <dbReference type="Proteomes" id="UP000051888"/>
    </source>
</evidence>
<keyword evidence="1" id="KW-0472">Membrane</keyword>
<evidence type="ECO:0000256" key="1">
    <source>
        <dbReference type="SAM" id="Phobius"/>
    </source>
</evidence>
<dbReference type="STRING" id="157838.AN964_03535"/>
<name>A0A0Q3WUK8_9BACI</name>
<evidence type="ECO:0000313" key="2">
    <source>
        <dbReference type="EMBL" id="KQL52684.1"/>
    </source>
</evidence>